<dbReference type="Pfam" id="PF00905">
    <property type="entry name" value="Transpeptidase"/>
    <property type="match status" value="1"/>
</dbReference>
<evidence type="ECO:0000256" key="8">
    <source>
        <dbReference type="ARBA" id="ARBA00022801"/>
    </source>
</evidence>
<organism evidence="17 18">
    <name type="scientific">Celeribacter neptunius</name>
    <dbReference type="NCBI Taxonomy" id="588602"/>
    <lineage>
        <taxon>Bacteria</taxon>
        <taxon>Pseudomonadati</taxon>
        <taxon>Pseudomonadota</taxon>
        <taxon>Alphaproteobacteria</taxon>
        <taxon>Rhodobacterales</taxon>
        <taxon>Roseobacteraceae</taxon>
        <taxon>Celeribacter</taxon>
    </lineage>
</organism>
<dbReference type="GO" id="GO:0006508">
    <property type="term" value="P:proteolysis"/>
    <property type="evidence" value="ECO:0007669"/>
    <property type="project" value="UniProtKB-KW"/>
</dbReference>
<dbReference type="AlphaFoldDB" id="A0A1I3VBE4"/>
<evidence type="ECO:0000256" key="2">
    <source>
        <dbReference type="ARBA" id="ARBA00004236"/>
    </source>
</evidence>
<dbReference type="GO" id="GO:0009002">
    <property type="term" value="F:serine-type D-Ala-D-Ala carboxypeptidase activity"/>
    <property type="evidence" value="ECO:0007669"/>
    <property type="project" value="InterPro"/>
</dbReference>
<name>A0A1I3VBE4_9RHOB</name>
<dbReference type="InterPro" id="IPR001460">
    <property type="entry name" value="PCN-bd_Tpept"/>
</dbReference>
<dbReference type="GO" id="GO:0008658">
    <property type="term" value="F:penicillin binding"/>
    <property type="evidence" value="ECO:0007669"/>
    <property type="project" value="InterPro"/>
</dbReference>
<keyword evidence="3" id="KW-1003">Cell membrane</keyword>
<keyword evidence="11 14" id="KW-1133">Transmembrane helix</keyword>
<keyword evidence="6" id="KW-0645">Protease</keyword>
<sequence>MKRTPIENASSAKRITRRALFLGGSQIAFMGLLGIRMRYLQVDQADKFRLLAEENRIKDSLLAPARGLIYDRSGTVLAENEQTFRVVIRKEDSSELDAVLLKLEELIGITPEDQARVRKELKDAGPSAPVIIADRLSWEDFSTVSANGPALPGVTPEVGLSRYYPLHNDFAHLVGYVGPVSSYDISKMETVDPLYKIPKFQLGKFGVEAKLEDTLKGKAGLRRVEQNAYGRIIRELDRQEGQPGANIQLTVDHKVQNFIQARLGGESASAVVIDVETGDIIAAGSTPAFDPNLFVRGISSKDYSALLENDHRPLPAKSVQGSYPPGSTFKMVSALAALEAGEVAPDETVRCLGHVEVGGRRFHCWKRAGHGNLNLVGSLRHSCDVFYYEMAQRAGIEKIAEMGRRLGLGETYDLPLSGINSGLMPDKQWKLANRGAEWVVGDSLNAAIGQGFVLATPLQLAVMTARLATNREVIPRLVKSIDGVEQPVRGGGPLGLNENMLRSVRQGMFEVVNSNRGTAFRSRIADEAMRMAGKTGTSQVRSAVVNNNNVPWEQRDHALFVSFAPVEAPRYAVSVVVEHGGGGSSVAAPIARDIMLFALHGAVPPLEAYPSSQRGTIQERFRTLPLIDRETGADERSQA</sequence>
<dbReference type="Gene3D" id="3.40.710.10">
    <property type="entry name" value="DD-peptidase/beta-lactamase superfamily"/>
    <property type="match status" value="1"/>
</dbReference>
<evidence type="ECO:0000256" key="10">
    <source>
        <dbReference type="ARBA" id="ARBA00022984"/>
    </source>
</evidence>
<evidence type="ECO:0000259" key="16">
    <source>
        <dbReference type="Pfam" id="PF03717"/>
    </source>
</evidence>
<comment type="subcellular location">
    <subcellularLocation>
        <location evidence="2">Cell membrane</location>
    </subcellularLocation>
    <subcellularLocation>
        <location evidence="1">Membrane</location>
        <topology evidence="1">Single-pass membrane protein</topology>
    </subcellularLocation>
</comment>
<dbReference type="InterPro" id="IPR050515">
    <property type="entry name" value="Beta-lactam/transpept"/>
</dbReference>
<gene>
    <name evidence="17" type="ORF">SAMN04487991_3251</name>
</gene>
<dbReference type="Pfam" id="PF03717">
    <property type="entry name" value="PBP_dimer"/>
    <property type="match status" value="1"/>
</dbReference>
<feature type="domain" description="Penicillin-binding protein transpeptidase" evidence="15">
    <location>
        <begin position="269"/>
        <end position="595"/>
    </location>
</feature>
<evidence type="ECO:0000256" key="4">
    <source>
        <dbReference type="ARBA" id="ARBA00022519"/>
    </source>
</evidence>
<keyword evidence="8" id="KW-0378">Hydrolase</keyword>
<evidence type="ECO:0000256" key="13">
    <source>
        <dbReference type="ARBA" id="ARBA00023316"/>
    </source>
</evidence>
<keyword evidence="17" id="KW-0808">Transferase</keyword>
<feature type="domain" description="Penicillin-binding protein dimerisation" evidence="16">
    <location>
        <begin position="63"/>
        <end position="236"/>
    </location>
</feature>
<dbReference type="RefSeq" id="WP_090061759.1">
    <property type="nucleotide sequence ID" value="NZ_FORH01000007.1"/>
</dbReference>
<dbReference type="SUPFAM" id="SSF56519">
    <property type="entry name" value="Penicillin binding protein dimerisation domain"/>
    <property type="match status" value="1"/>
</dbReference>
<evidence type="ECO:0000256" key="11">
    <source>
        <dbReference type="ARBA" id="ARBA00022989"/>
    </source>
</evidence>
<keyword evidence="10" id="KW-0573">Peptidoglycan synthesis</keyword>
<dbReference type="GO" id="GO:0071555">
    <property type="term" value="P:cell wall organization"/>
    <property type="evidence" value="ECO:0007669"/>
    <property type="project" value="UniProtKB-KW"/>
</dbReference>
<keyword evidence="13" id="KW-0961">Cell wall biogenesis/degradation</keyword>
<dbReference type="InterPro" id="IPR012338">
    <property type="entry name" value="Beta-lactam/transpept-like"/>
</dbReference>
<feature type="transmembrane region" description="Helical" evidence="14">
    <location>
        <begin position="20"/>
        <end position="39"/>
    </location>
</feature>
<dbReference type="EMBL" id="FORH01000007">
    <property type="protein sequence ID" value="SFJ91451.1"/>
    <property type="molecule type" value="Genomic_DNA"/>
</dbReference>
<evidence type="ECO:0000313" key="17">
    <source>
        <dbReference type="EMBL" id="SFJ91451.1"/>
    </source>
</evidence>
<evidence type="ECO:0000259" key="15">
    <source>
        <dbReference type="Pfam" id="PF00905"/>
    </source>
</evidence>
<dbReference type="InterPro" id="IPR017790">
    <property type="entry name" value="Penicillin-binding_protein_2"/>
</dbReference>
<dbReference type="GO" id="GO:0009252">
    <property type="term" value="P:peptidoglycan biosynthetic process"/>
    <property type="evidence" value="ECO:0007669"/>
    <property type="project" value="UniProtKB-KW"/>
</dbReference>
<dbReference type="PANTHER" id="PTHR30627:SF2">
    <property type="entry name" value="PEPTIDOGLYCAN D,D-TRANSPEPTIDASE MRDA"/>
    <property type="match status" value="1"/>
</dbReference>
<dbReference type="NCBIfam" id="TIGR03423">
    <property type="entry name" value="pbp2_mrdA"/>
    <property type="match status" value="1"/>
</dbReference>
<dbReference type="Gene3D" id="3.90.1310.10">
    <property type="entry name" value="Penicillin-binding protein 2a (Domain 2)"/>
    <property type="match status" value="1"/>
</dbReference>
<dbReference type="GO" id="GO:0008360">
    <property type="term" value="P:regulation of cell shape"/>
    <property type="evidence" value="ECO:0007669"/>
    <property type="project" value="UniProtKB-KW"/>
</dbReference>
<evidence type="ECO:0000256" key="6">
    <source>
        <dbReference type="ARBA" id="ARBA00022670"/>
    </source>
</evidence>
<keyword evidence="12 14" id="KW-0472">Membrane</keyword>
<dbReference type="GO" id="GO:0071972">
    <property type="term" value="F:peptidoglycan L,D-transpeptidase activity"/>
    <property type="evidence" value="ECO:0007669"/>
    <property type="project" value="TreeGrafter"/>
</dbReference>
<dbReference type="InterPro" id="IPR036138">
    <property type="entry name" value="PBP_dimer_sf"/>
</dbReference>
<reference evidence="18" key="1">
    <citation type="submission" date="2016-10" db="EMBL/GenBank/DDBJ databases">
        <authorList>
            <person name="Varghese N."/>
            <person name="Submissions S."/>
        </authorList>
    </citation>
    <scope>NUCLEOTIDE SEQUENCE [LARGE SCALE GENOMIC DNA]</scope>
    <source>
        <strain evidence="18">DSM 26471</strain>
    </source>
</reference>
<proteinExistence type="predicted"/>
<evidence type="ECO:0000256" key="14">
    <source>
        <dbReference type="SAM" id="Phobius"/>
    </source>
</evidence>
<accession>A0A1I3VBE4</accession>
<evidence type="ECO:0000256" key="1">
    <source>
        <dbReference type="ARBA" id="ARBA00004167"/>
    </source>
</evidence>
<dbReference type="GO" id="GO:0016740">
    <property type="term" value="F:transferase activity"/>
    <property type="evidence" value="ECO:0007669"/>
    <property type="project" value="UniProtKB-KW"/>
</dbReference>
<dbReference type="SUPFAM" id="SSF56601">
    <property type="entry name" value="beta-lactamase/transpeptidase-like"/>
    <property type="match status" value="1"/>
</dbReference>
<keyword evidence="7 14" id="KW-0812">Transmembrane</keyword>
<dbReference type="Proteomes" id="UP000199630">
    <property type="component" value="Unassembled WGS sequence"/>
</dbReference>
<evidence type="ECO:0000313" key="18">
    <source>
        <dbReference type="Proteomes" id="UP000199630"/>
    </source>
</evidence>
<dbReference type="PANTHER" id="PTHR30627">
    <property type="entry name" value="PEPTIDOGLYCAN D,D-TRANSPEPTIDASE"/>
    <property type="match status" value="1"/>
</dbReference>
<keyword evidence="9" id="KW-0133">Cell shape</keyword>
<keyword evidence="18" id="KW-1185">Reference proteome</keyword>
<evidence type="ECO:0000256" key="7">
    <source>
        <dbReference type="ARBA" id="ARBA00022692"/>
    </source>
</evidence>
<keyword evidence="5" id="KW-0121">Carboxypeptidase</keyword>
<dbReference type="OrthoDB" id="9766847at2"/>
<dbReference type="InterPro" id="IPR005311">
    <property type="entry name" value="PBP_dimer"/>
</dbReference>
<evidence type="ECO:0000256" key="3">
    <source>
        <dbReference type="ARBA" id="ARBA00022475"/>
    </source>
</evidence>
<dbReference type="GO" id="GO:0005886">
    <property type="term" value="C:plasma membrane"/>
    <property type="evidence" value="ECO:0007669"/>
    <property type="project" value="UniProtKB-SubCell"/>
</dbReference>
<dbReference type="STRING" id="588602.SAMN04487991_3251"/>
<keyword evidence="4" id="KW-0997">Cell inner membrane</keyword>
<evidence type="ECO:0000256" key="9">
    <source>
        <dbReference type="ARBA" id="ARBA00022960"/>
    </source>
</evidence>
<protein>
    <submittedName>
        <fullName evidence="17">Peptidoglycan glycosyltransferase</fullName>
    </submittedName>
</protein>
<evidence type="ECO:0000256" key="12">
    <source>
        <dbReference type="ARBA" id="ARBA00023136"/>
    </source>
</evidence>
<evidence type="ECO:0000256" key="5">
    <source>
        <dbReference type="ARBA" id="ARBA00022645"/>
    </source>
</evidence>